<protein>
    <recommendedName>
        <fullName evidence="3">RecA family profile 1 domain-containing protein</fullName>
    </recommendedName>
</protein>
<evidence type="ECO:0000259" key="3">
    <source>
        <dbReference type="PROSITE" id="PS50162"/>
    </source>
</evidence>
<dbReference type="GO" id="GO:0003697">
    <property type="term" value="F:single-stranded DNA binding"/>
    <property type="evidence" value="ECO:0007669"/>
    <property type="project" value="TreeGrafter"/>
</dbReference>
<dbReference type="SUPFAM" id="SSF52540">
    <property type="entry name" value="P-loop containing nucleoside triphosphate hydrolases"/>
    <property type="match status" value="1"/>
</dbReference>
<comment type="subcellular location">
    <subcellularLocation>
        <location evidence="1">Nucleus</location>
    </subcellularLocation>
</comment>
<evidence type="ECO:0000313" key="4">
    <source>
        <dbReference type="EnsemblMetazoa" id="XP_037869447.1"/>
    </source>
</evidence>
<evidence type="ECO:0000256" key="2">
    <source>
        <dbReference type="ARBA" id="ARBA00023242"/>
    </source>
</evidence>
<dbReference type="PROSITE" id="PS50162">
    <property type="entry name" value="RECA_2"/>
    <property type="match status" value="1"/>
</dbReference>
<name>A0A8R2LY94_BOMMO</name>
<dbReference type="InterPro" id="IPR051988">
    <property type="entry name" value="HRR_RAD51_Paralog"/>
</dbReference>
<dbReference type="GO" id="GO:0005815">
    <property type="term" value="C:microtubule organizing center"/>
    <property type="evidence" value="ECO:0007669"/>
    <property type="project" value="TreeGrafter"/>
</dbReference>
<dbReference type="GO" id="GO:0005524">
    <property type="term" value="F:ATP binding"/>
    <property type="evidence" value="ECO:0007669"/>
    <property type="project" value="InterPro"/>
</dbReference>
<dbReference type="AlphaFoldDB" id="A0A8R2LY94"/>
<dbReference type="GO" id="GO:0007131">
    <property type="term" value="P:reciprocal meiotic recombination"/>
    <property type="evidence" value="ECO:0007669"/>
    <property type="project" value="TreeGrafter"/>
</dbReference>
<dbReference type="GO" id="GO:0033063">
    <property type="term" value="C:Rad51B-Rad51C-Rad51D-XRCC2 complex"/>
    <property type="evidence" value="ECO:0007669"/>
    <property type="project" value="TreeGrafter"/>
</dbReference>
<dbReference type="Gene3D" id="3.40.50.300">
    <property type="entry name" value="P-loop containing nucleotide triphosphate hydrolases"/>
    <property type="match status" value="1"/>
</dbReference>
<sequence>MRCVLIKMQKLTHVEGTALTDHVIKMLFQSRIITILDFLQEDVEKLSNICKLSIPQILEARNRILTKFSAPVINGSCFIDKIRKGTISIKSGVKNLDNMLNRGIPAKTITELCGIAGSGKTQLALQIAINCAKETHKTVLYIDTKGDFSALRIQKILEKCQYSFKEVAAIMSRIHISYIWTMEELVNLFKNLKNGELVIDNLVLLVIDSLPSLMFQYLGEDNKLDTTSRIDREYDAVQVYKLMACHRHKLNRFRRSARKYCSARYLNLK</sequence>
<proteinExistence type="predicted"/>
<dbReference type="InterPro" id="IPR020588">
    <property type="entry name" value="RecA_ATP-bd"/>
</dbReference>
<dbReference type="GO" id="GO:0042148">
    <property type="term" value="P:DNA strand invasion"/>
    <property type="evidence" value="ECO:0007669"/>
    <property type="project" value="TreeGrafter"/>
</dbReference>
<dbReference type="PANTHER" id="PTHR46457:SF1">
    <property type="entry name" value="DNA REPAIR PROTEIN RAD51 HOMOLOG 4"/>
    <property type="match status" value="1"/>
</dbReference>
<dbReference type="GO" id="GO:0140664">
    <property type="term" value="F:ATP-dependent DNA damage sensor activity"/>
    <property type="evidence" value="ECO:0007669"/>
    <property type="project" value="InterPro"/>
</dbReference>
<evidence type="ECO:0000256" key="1">
    <source>
        <dbReference type="ARBA" id="ARBA00004123"/>
    </source>
</evidence>
<evidence type="ECO:0000313" key="5">
    <source>
        <dbReference type="Proteomes" id="UP000005204"/>
    </source>
</evidence>
<dbReference type="PANTHER" id="PTHR46457">
    <property type="entry name" value="DNA REPAIR PROTEIN RAD51 HOMOLOG 4"/>
    <property type="match status" value="1"/>
</dbReference>
<reference evidence="5" key="1">
    <citation type="journal article" date="2008" name="Insect Biochem. Mol. Biol.">
        <title>The genome of a lepidopteran model insect, the silkworm Bombyx mori.</title>
        <authorList>
            <consortium name="International Silkworm Genome Consortium"/>
        </authorList>
    </citation>
    <scope>NUCLEOTIDE SEQUENCE [LARGE SCALE GENOMIC DNA]</scope>
    <source>
        <strain evidence="5">p50T</strain>
    </source>
</reference>
<keyword evidence="2" id="KW-0539">Nucleus</keyword>
<dbReference type="Proteomes" id="UP000005204">
    <property type="component" value="Unassembled WGS sequence"/>
</dbReference>
<dbReference type="GO" id="GO:0000723">
    <property type="term" value="P:telomere maintenance"/>
    <property type="evidence" value="ECO:0007669"/>
    <property type="project" value="TreeGrafter"/>
</dbReference>
<organism evidence="4 5">
    <name type="scientific">Bombyx mori</name>
    <name type="common">Silk moth</name>
    <dbReference type="NCBI Taxonomy" id="7091"/>
    <lineage>
        <taxon>Eukaryota</taxon>
        <taxon>Metazoa</taxon>
        <taxon>Ecdysozoa</taxon>
        <taxon>Arthropoda</taxon>
        <taxon>Hexapoda</taxon>
        <taxon>Insecta</taxon>
        <taxon>Pterygota</taxon>
        <taxon>Neoptera</taxon>
        <taxon>Endopterygota</taxon>
        <taxon>Lepidoptera</taxon>
        <taxon>Glossata</taxon>
        <taxon>Ditrysia</taxon>
        <taxon>Bombycoidea</taxon>
        <taxon>Bombycidae</taxon>
        <taxon>Bombycinae</taxon>
        <taxon>Bombyx</taxon>
    </lineage>
</organism>
<dbReference type="GO" id="GO:0000400">
    <property type="term" value="F:four-way junction DNA binding"/>
    <property type="evidence" value="ECO:0007669"/>
    <property type="project" value="TreeGrafter"/>
</dbReference>
<dbReference type="GO" id="GO:0005657">
    <property type="term" value="C:replication fork"/>
    <property type="evidence" value="ECO:0007669"/>
    <property type="project" value="TreeGrafter"/>
</dbReference>
<feature type="domain" description="RecA family profile 1" evidence="3">
    <location>
        <begin position="85"/>
        <end position="269"/>
    </location>
</feature>
<dbReference type="InterPro" id="IPR013632">
    <property type="entry name" value="Rad51_C"/>
</dbReference>
<dbReference type="InterPro" id="IPR027417">
    <property type="entry name" value="P-loop_NTPase"/>
</dbReference>
<dbReference type="Pfam" id="PF08423">
    <property type="entry name" value="Rad51"/>
    <property type="match status" value="1"/>
</dbReference>
<keyword evidence="5" id="KW-1185">Reference proteome</keyword>
<dbReference type="GO" id="GO:0000724">
    <property type="term" value="P:double-strand break repair via homologous recombination"/>
    <property type="evidence" value="ECO:0007669"/>
    <property type="project" value="TreeGrafter"/>
</dbReference>
<dbReference type="EnsemblMetazoa" id="XM_038013519.1">
    <property type="protein sequence ID" value="XP_037869447.1"/>
    <property type="gene ID" value="LOC101744594"/>
</dbReference>
<reference evidence="4" key="2">
    <citation type="submission" date="2022-06" db="UniProtKB">
        <authorList>
            <consortium name="EnsemblMetazoa"/>
        </authorList>
    </citation>
    <scope>IDENTIFICATION</scope>
    <source>
        <strain evidence="4">p50T (Dazao)</strain>
    </source>
</reference>
<accession>A0A8R2LY94</accession>